<feature type="region of interest" description="Disordered" evidence="1">
    <location>
        <begin position="678"/>
        <end position="698"/>
    </location>
</feature>
<organism evidence="3 4">
    <name type="scientific">Lepidopterella palustris CBS 459.81</name>
    <dbReference type="NCBI Taxonomy" id="1314670"/>
    <lineage>
        <taxon>Eukaryota</taxon>
        <taxon>Fungi</taxon>
        <taxon>Dikarya</taxon>
        <taxon>Ascomycota</taxon>
        <taxon>Pezizomycotina</taxon>
        <taxon>Dothideomycetes</taxon>
        <taxon>Pleosporomycetidae</taxon>
        <taxon>Mytilinidiales</taxon>
        <taxon>Argynnaceae</taxon>
        <taxon>Lepidopterella</taxon>
    </lineage>
</organism>
<evidence type="ECO:0000313" key="4">
    <source>
        <dbReference type="Proteomes" id="UP000250266"/>
    </source>
</evidence>
<proteinExistence type="predicted"/>
<dbReference type="PANTHER" id="PTHR38795:SF1">
    <property type="entry name" value="DUF6604 DOMAIN-CONTAINING PROTEIN"/>
    <property type="match status" value="1"/>
</dbReference>
<dbReference type="EMBL" id="KV746053">
    <property type="protein sequence ID" value="OCK73014.1"/>
    <property type="molecule type" value="Genomic_DNA"/>
</dbReference>
<dbReference type="PANTHER" id="PTHR38795">
    <property type="entry name" value="DUF6604 DOMAIN-CONTAINING PROTEIN"/>
    <property type="match status" value="1"/>
</dbReference>
<sequence length="849" mass="95867">MLPDFMVNTYRQYKADTNAIATWLANTAKKCGFSSDILTASASAAKIPSAPSAFVPTRKQRMRQAQRAAKAGPKSKYIIAVKDFVALAHCIASYKPPVNVTAEFAATLDRAIAVRKEHAAFYSGFSDEEKAKDESDQGHIHFIGILEEVQAILRPLMSVEVLKCCTAFHTRSESPTSGNLGPIHNLFQSLVIEEPSNDFLPPSGLATAETSKSKEPEYEVEHIHELEEVFLAIYGLFRDLNHLRTFISRTWAEYNVGSIDLIAASVATNTAIDFARHMEEEFAKAFSEYADARKVINLLYVAQCVICGEDPMYKQHPDDCMNFKMYDAGCSAFLPTFILLSSFAGVLEVHSTPIMKPGFYGNYDASSDRKAKSPRDKFLEDKIILLEALPDFFLIAKGTQNSIPGEDEFTRGLRMFFKDKTISLWLAFAAQIFLDINHSLREDVGGALVELQLTGKNIEATLNENFAYHEKLSIENWPKSNDRALLDIRDRINAFVKVDPIANAKRLLGVRGDVPSKPFLLYERHPLLCGLMTFSLKALFQETGIAFANAWGSILYASHIYNATCREKFIEKDWIDMEMAISLHGTEKFFVGDRPRAIDEYFKRYCLSMGYSAANFAKNKRKGLPIVSKAGPRGLGDLSPVSQMFKDRFCHPNYRTVRVDMTAEDVQRILDKAVIDNYDSNDDKTSGRPNRGQPELPIENIPKEHTQLHKQWEQYHLCTPVQLLCSLRDAIQQEVFELTFDHFRLHRMCWSLLRMIKEKLDDDLKRLYGPGYIEREDQLPFVVGYILMTATNTKSVAGLLLPKKNGEVTSELLRKAAEEVRSMIDSGAGGLCLKFMRESWGMNIECEFD</sequence>
<dbReference type="Pfam" id="PF20253">
    <property type="entry name" value="DUF6604"/>
    <property type="match status" value="1"/>
</dbReference>
<keyword evidence="4" id="KW-1185">Reference proteome</keyword>
<dbReference type="InterPro" id="IPR046539">
    <property type="entry name" value="DUF6604"/>
</dbReference>
<dbReference type="OrthoDB" id="5238236at2759"/>
<protein>
    <recommendedName>
        <fullName evidence="2">DUF6604 domain-containing protein</fullName>
    </recommendedName>
</protein>
<evidence type="ECO:0000259" key="2">
    <source>
        <dbReference type="Pfam" id="PF20253"/>
    </source>
</evidence>
<name>A0A8E2DWQ8_9PEZI</name>
<gene>
    <name evidence="3" type="ORF">K432DRAFT_430786</name>
</gene>
<reference evidence="3 4" key="1">
    <citation type="journal article" date="2016" name="Nat. Commun.">
        <title>Ectomycorrhizal ecology is imprinted in the genome of the dominant symbiotic fungus Cenococcum geophilum.</title>
        <authorList>
            <consortium name="DOE Joint Genome Institute"/>
            <person name="Peter M."/>
            <person name="Kohler A."/>
            <person name="Ohm R.A."/>
            <person name="Kuo A."/>
            <person name="Krutzmann J."/>
            <person name="Morin E."/>
            <person name="Arend M."/>
            <person name="Barry K.W."/>
            <person name="Binder M."/>
            <person name="Choi C."/>
            <person name="Clum A."/>
            <person name="Copeland A."/>
            <person name="Grisel N."/>
            <person name="Haridas S."/>
            <person name="Kipfer T."/>
            <person name="LaButti K."/>
            <person name="Lindquist E."/>
            <person name="Lipzen A."/>
            <person name="Maire R."/>
            <person name="Meier B."/>
            <person name="Mihaltcheva S."/>
            <person name="Molinier V."/>
            <person name="Murat C."/>
            <person name="Poggeler S."/>
            <person name="Quandt C.A."/>
            <person name="Sperisen C."/>
            <person name="Tritt A."/>
            <person name="Tisserant E."/>
            <person name="Crous P.W."/>
            <person name="Henrissat B."/>
            <person name="Nehls U."/>
            <person name="Egli S."/>
            <person name="Spatafora J.W."/>
            <person name="Grigoriev I.V."/>
            <person name="Martin F.M."/>
        </authorList>
    </citation>
    <scope>NUCLEOTIDE SEQUENCE [LARGE SCALE GENOMIC DNA]</scope>
    <source>
        <strain evidence="3 4">CBS 459.81</strain>
    </source>
</reference>
<dbReference type="Proteomes" id="UP000250266">
    <property type="component" value="Unassembled WGS sequence"/>
</dbReference>
<feature type="domain" description="DUF6604" evidence="2">
    <location>
        <begin position="11"/>
        <end position="283"/>
    </location>
</feature>
<dbReference type="AlphaFoldDB" id="A0A8E2DWQ8"/>
<evidence type="ECO:0000256" key="1">
    <source>
        <dbReference type="SAM" id="MobiDB-lite"/>
    </source>
</evidence>
<evidence type="ECO:0000313" key="3">
    <source>
        <dbReference type="EMBL" id="OCK73014.1"/>
    </source>
</evidence>
<accession>A0A8E2DWQ8</accession>